<protein>
    <submittedName>
        <fullName evidence="1">Uncharacterized protein</fullName>
    </submittedName>
</protein>
<reference evidence="1" key="2">
    <citation type="journal article" date="2015" name="Data Brief">
        <title>Shoot transcriptome of the giant reed, Arundo donax.</title>
        <authorList>
            <person name="Barrero R.A."/>
            <person name="Guerrero F.D."/>
            <person name="Moolhuijzen P."/>
            <person name="Goolsby J.A."/>
            <person name="Tidwell J."/>
            <person name="Bellgard S.E."/>
            <person name="Bellgard M.I."/>
        </authorList>
    </citation>
    <scope>NUCLEOTIDE SEQUENCE</scope>
    <source>
        <tissue evidence="1">Shoot tissue taken approximately 20 cm above the soil surface</tissue>
    </source>
</reference>
<organism evidence="1">
    <name type="scientific">Arundo donax</name>
    <name type="common">Giant reed</name>
    <name type="synonym">Donax arundinaceus</name>
    <dbReference type="NCBI Taxonomy" id="35708"/>
    <lineage>
        <taxon>Eukaryota</taxon>
        <taxon>Viridiplantae</taxon>
        <taxon>Streptophyta</taxon>
        <taxon>Embryophyta</taxon>
        <taxon>Tracheophyta</taxon>
        <taxon>Spermatophyta</taxon>
        <taxon>Magnoliopsida</taxon>
        <taxon>Liliopsida</taxon>
        <taxon>Poales</taxon>
        <taxon>Poaceae</taxon>
        <taxon>PACMAD clade</taxon>
        <taxon>Arundinoideae</taxon>
        <taxon>Arundineae</taxon>
        <taxon>Arundo</taxon>
    </lineage>
</organism>
<name>A0A0A9AK48_ARUDO</name>
<dbReference type="EMBL" id="GBRH01246369">
    <property type="protein sequence ID" value="JAD51526.1"/>
    <property type="molecule type" value="Transcribed_RNA"/>
</dbReference>
<dbReference type="AlphaFoldDB" id="A0A0A9AK48"/>
<reference evidence="1" key="1">
    <citation type="submission" date="2014-09" db="EMBL/GenBank/DDBJ databases">
        <authorList>
            <person name="Magalhaes I.L.F."/>
            <person name="Oliveira U."/>
            <person name="Santos F.R."/>
            <person name="Vidigal T.H.D.A."/>
            <person name="Brescovit A.D."/>
            <person name="Santos A.J."/>
        </authorList>
    </citation>
    <scope>NUCLEOTIDE SEQUENCE</scope>
    <source>
        <tissue evidence="1">Shoot tissue taken approximately 20 cm above the soil surface</tissue>
    </source>
</reference>
<proteinExistence type="predicted"/>
<accession>A0A0A9AK48</accession>
<evidence type="ECO:0000313" key="1">
    <source>
        <dbReference type="EMBL" id="JAD51526.1"/>
    </source>
</evidence>
<sequence length="17" mass="1892">MPKLPVAPADCYISRKC</sequence>